<protein>
    <submittedName>
        <fullName evidence="1">Uncharacterized protein</fullName>
    </submittedName>
</protein>
<dbReference type="EMBL" id="CM037159">
    <property type="protein sequence ID" value="KAH7866068.1"/>
    <property type="molecule type" value="Genomic_DNA"/>
</dbReference>
<accession>A0ACB7ZJF7</accession>
<proteinExistence type="predicted"/>
<sequence length="288" mass="32524">MAAESSFTTCQEPKKTMQAFQIPLLSEDSQSLPNLPPEIIDAILSRLPVKSLLRLSDYTHHRLLLISHGDVKSCSLRALLHEQSDTAVELDCPFEVSNRLIRVVGCCDGLVCMTIEREVFLWNPSTGKFITLPYVDYHYFAVYGFAYDESIDDYKVVVTFPSSSGCEVQVYTLRSDSWRRIGDFPHGVPPNDTGTFVNRVLHWTVTKQSNNYIVSLDLAMETYGEVLEPEYGDGCLYEICLEALNGCLCIVRYCIEDACADVWIMKEYVEFSGNTITNVSKGTENEEM</sequence>
<evidence type="ECO:0000313" key="1">
    <source>
        <dbReference type="EMBL" id="KAH7866068.1"/>
    </source>
</evidence>
<organism evidence="1 2">
    <name type="scientific">Vaccinium darrowii</name>
    <dbReference type="NCBI Taxonomy" id="229202"/>
    <lineage>
        <taxon>Eukaryota</taxon>
        <taxon>Viridiplantae</taxon>
        <taxon>Streptophyta</taxon>
        <taxon>Embryophyta</taxon>
        <taxon>Tracheophyta</taxon>
        <taxon>Spermatophyta</taxon>
        <taxon>Magnoliopsida</taxon>
        <taxon>eudicotyledons</taxon>
        <taxon>Gunneridae</taxon>
        <taxon>Pentapetalae</taxon>
        <taxon>asterids</taxon>
        <taxon>Ericales</taxon>
        <taxon>Ericaceae</taxon>
        <taxon>Vaccinioideae</taxon>
        <taxon>Vaccinieae</taxon>
        <taxon>Vaccinium</taxon>
    </lineage>
</organism>
<keyword evidence="2" id="KW-1185">Reference proteome</keyword>
<reference evidence="1 2" key="1">
    <citation type="journal article" date="2021" name="Hortic Res">
        <title>High-quality reference genome and annotation aids understanding of berry development for evergreen blueberry (Vaccinium darrowii).</title>
        <authorList>
            <person name="Yu J."/>
            <person name="Hulse-Kemp A.M."/>
            <person name="Babiker E."/>
            <person name="Staton M."/>
        </authorList>
    </citation>
    <scope>NUCLEOTIDE SEQUENCE [LARGE SCALE GENOMIC DNA]</scope>
    <source>
        <strain evidence="2">cv. NJ 8807/NJ 8810</strain>
        <tissue evidence="1">Young leaf</tissue>
    </source>
</reference>
<dbReference type="Proteomes" id="UP000828048">
    <property type="component" value="Chromosome 9"/>
</dbReference>
<gene>
    <name evidence="1" type="ORF">Vadar_015143</name>
</gene>
<comment type="caution">
    <text evidence="1">The sequence shown here is derived from an EMBL/GenBank/DDBJ whole genome shotgun (WGS) entry which is preliminary data.</text>
</comment>
<evidence type="ECO:0000313" key="2">
    <source>
        <dbReference type="Proteomes" id="UP000828048"/>
    </source>
</evidence>
<name>A0ACB7ZJF7_9ERIC</name>